<organism evidence="3 4">
    <name type="scientific">Rhodocytophaga aerolata</name>
    <dbReference type="NCBI Taxonomy" id="455078"/>
    <lineage>
        <taxon>Bacteria</taxon>
        <taxon>Pseudomonadati</taxon>
        <taxon>Bacteroidota</taxon>
        <taxon>Cytophagia</taxon>
        <taxon>Cytophagales</taxon>
        <taxon>Rhodocytophagaceae</taxon>
        <taxon>Rhodocytophaga</taxon>
    </lineage>
</organism>
<protein>
    <submittedName>
        <fullName evidence="3">HDIG domain-containing protein</fullName>
    </submittedName>
</protein>
<keyword evidence="1" id="KW-0547">Nucleotide-binding</keyword>
<dbReference type="InterPro" id="IPR006674">
    <property type="entry name" value="HD_domain"/>
</dbReference>
<dbReference type="SUPFAM" id="SSF52540">
    <property type="entry name" value="P-loop containing nucleoside triphosphate hydrolases"/>
    <property type="match status" value="1"/>
</dbReference>
<gene>
    <name evidence="3" type="ORF">Q0590_22835</name>
</gene>
<dbReference type="RefSeq" id="WP_302039932.1">
    <property type="nucleotide sequence ID" value="NZ_JAUKPO010000016.1"/>
</dbReference>
<dbReference type="PANTHER" id="PTHR47545">
    <property type="entry name" value="MULTIFUNCTIONAL CCA PROTEIN"/>
    <property type="match status" value="1"/>
</dbReference>
<dbReference type="CDD" id="cd00077">
    <property type="entry name" value="HDc"/>
    <property type="match status" value="1"/>
</dbReference>
<accession>A0ABT8RAK4</accession>
<proteinExistence type="predicted"/>
<evidence type="ECO:0000256" key="1">
    <source>
        <dbReference type="ARBA" id="ARBA00022741"/>
    </source>
</evidence>
<dbReference type="NCBIfam" id="TIGR00277">
    <property type="entry name" value="HDIG"/>
    <property type="match status" value="1"/>
</dbReference>
<feature type="domain" description="HD" evidence="2">
    <location>
        <begin position="37"/>
        <end position="130"/>
    </location>
</feature>
<dbReference type="InterPro" id="IPR027417">
    <property type="entry name" value="P-loop_NTPase"/>
</dbReference>
<dbReference type="EMBL" id="JAUKPO010000016">
    <property type="protein sequence ID" value="MDO1449131.1"/>
    <property type="molecule type" value="Genomic_DNA"/>
</dbReference>
<dbReference type="Pfam" id="PF01966">
    <property type="entry name" value="HD"/>
    <property type="match status" value="1"/>
</dbReference>
<dbReference type="InterPro" id="IPR003607">
    <property type="entry name" value="HD/PDEase_dom"/>
</dbReference>
<dbReference type="Pfam" id="PF13671">
    <property type="entry name" value="AAA_33"/>
    <property type="match status" value="1"/>
</dbReference>
<evidence type="ECO:0000259" key="2">
    <source>
        <dbReference type="Pfam" id="PF01966"/>
    </source>
</evidence>
<dbReference type="SUPFAM" id="SSF109604">
    <property type="entry name" value="HD-domain/PDEase-like"/>
    <property type="match status" value="1"/>
</dbReference>
<dbReference type="InterPro" id="IPR006675">
    <property type="entry name" value="HDIG_dom"/>
</dbReference>
<dbReference type="Proteomes" id="UP001168528">
    <property type="component" value="Unassembled WGS sequence"/>
</dbReference>
<keyword evidence="4" id="KW-1185">Reference proteome</keyword>
<name>A0ABT8RAK4_9BACT</name>
<evidence type="ECO:0000313" key="3">
    <source>
        <dbReference type="EMBL" id="MDO1449131.1"/>
    </source>
</evidence>
<sequence>MSGKLLADYPIVQDYRKQFDAMKATRQDRIHHQEGDVYTHTQLVLNALLNLPEYRELSAFEKQVLEYTAIFHDIAKPVTYTVLDDNRITHPRHASVGASMARQMLDKENYKFNFISAVYYTVFYHGYPFWLLEKENPLKSVITTSLLTSNKLLYIFAKADLLGRVCKDPDDMLYKLELFKEFCLENHIYDKPKQFHAAYDRFYYFNLNDSYPDTQLFHQYDYTIYMLSGLPASGKDSYIHQRWGEELPIISLDDIREELDIGPTENQGRVIQLAREKSKEYCRRKQSFIWNATNITKNMRAQLIQTWLPYHPKIDIIFLFKNINDVLRDNTGREKEYKISNEKILAMHEKVQFPTVLECHTLEVVAN</sequence>
<comment type="caution">
    <text evidence="3">The sequence shown here is derived from an EMBL/GenBank/DDBJ whole genome shotgun (WGS) entry which is preliminary data.</text>
</comment>
<dbReference type="Gene3D" id="1.10.3210.10">
    <property type="entry name" value="Hypothetical protein af1432"/>
    <property type="match status" value="1"/>
</dbReference>
<evidence type="ECO:0000313" key="4">
    <source>
        <dbReference type="Proteomes" id="UP001168528"/>
    </source>
</evidence>
<dbReference type="PANTHER" id="PTHR47545:SF1">
    <property type="entry name" value="MULTIFUNCTIONAL CCA PROTEIN"/>
    <property type="match status" value="1"/>
</dbReference>
<dbReference type="Gene3D" id="3.40.50.300">
    <property type="entry name" value="P-loop containing nucleotide triphosphate hydrolases"/>
    <property type="match status" value="1"/>
</dbReference>
<dbReference type="InterPro" id="IPR050124">
    <property type="entry name" value="tRNA_CCA-adding_enzyme"/>
</dbReference>
<reference evidence="3" key="1">
    <citation type="submission" date="2023-07" db="EMBL/GenBank/DDBJ databases">
        <title>The genome sequence of Rhodocytophaga aerolata KACC 12507.</title>
        <authorList>
            <person name="Zhang X."/>
        </authorList>
    </citation>
    <scope>NUCLEOTIDE SEQUENCE</scope>
    <source>
        <strain evidence="3">KACC 12507</strain>
    </source>
</reference>